<accession>A0A9D1SIL1</accession>
<dbReference type="SUPFAM" id="SSF102405">
    <property type="entry name" value="MCP/YpsA-like"/>
    <property type="match status" value="1"/>
</dbReference>
<organism evidence="4 5">
    <name type="scientific">Candidatus Coproplasma excrementigallinarum</name>
    <dbReference type="NCBI Taxonomy" id="2840747"/>
    <lineage>
        <taxon>Bacteria</taxon>
        <taxon>Bacillati</taxon>
        <taxon>Bacillota</taxon>
        <taxon>Clostridia</taxon>
        <taxon>Eubacteriales</taxon>
        <taxon>Candidatus Coproplasma</taxon>
    </lineage>
</organism>
<evidence type="ECO:0000259" key="2">
    <source>
        <dbReference type="Pfam" id="PF02481"/>
    </source>
</evidence>
<proteinExistence type="inferred from homology"/>
<evidence type="ECO:0000313" key="5">
    <source>
        <dbReference type="Proteomes" id="UP000824110"/>
    </source>
</evidence>
<dbReference type="Pfam" id="PF02481">
    <property type="entry name" value="DNA_processg_A"/>
    <property type="match status" value="1"/>
</dbReference>
<feature type="domain" description="Smf/DprA SLOG" evidence="2">
    <location>
        <begin position="81"/>
        <end position="287"/>
    </location>
</feature>
<evidence type="ECO:0000259" key="3">
    <source>
        <dbReference type="Pfam" id="PF17782"/>
    </source>
</evidence>
<dbReference type="Proteomes" id="UP000824110">
    <property type="component" value="Unassembled WGS sequence"/>
</dbReference>
<dbReference type="AlphaFoldDB" id="A0A9D1SIL1"/>
<comment type="similarity">
    <text evidence="1">Belongs to the DprA/Smf family.</text>
</comment>
<dbReference type="InterPro" id="IPR036388">
    <property type="entry name" value="WH-like_DNA-bd_sf"/>
</dbReference>
<comment type="caution">
    <text evidence="4">The sequence shown here is derived from an EMBL/GenBank/DDBJ whole genome shotgun (WGS) entry which is preliminary data.</text>
</comment>
<dbReference type="NCBIfam" id="TIGR00732">
    <property type="entry name" value="dprA"/>
    <property type="match status" value="1"/>
</dbReference>
<dbReference type="PANTHER" id="PTHR43022">
    <property type="entry name" value="PROTEIN SMF"/>
    <property type="match status" value="1"/>
</dbReference>
<dbReference type="PANTHER" id="PTHR43022:SF1">
    <property type="entry name" value="PROTEIN SMF"/>
    <property type="match status" value="1"/>
</dbReference>
<gene>
    <name evidence="4" type="primary">dprA</name>
    <name evidence="4" type="ORF">IAB69_02685</name>
</gene>
<name>A0A9D1SIL1_9FIRM</name>
<dbReference type="InterPro" id="IPR003488">
    <property type="entry name" value="DprA"/>
</dbReference>
<protein>
    <submittedName>
        <fullName evidence="4">DNA-protecting protein DprA</fullName>
    </submittedName>
</protein>
<feature type="domain" description="DprA winged helix" evidence="3">
    <location>
        <begin position="293"/>
        <end position="351"/>
    </location>
</feature>
<reference evidence="4" key="2">
    <citation type="journal article" date="2021" name="PeerJ">
        <title>Extensive microbial diversity within the chicken gut microbiome revealed by metagenomics and culture.</title>
        <authorList>
            <person name="Gilroy R."/>
            <person name="Ravi A."/>
            <person name="Getino M."/>
            <person name="Pursley I."/>
            <person name="Horton D.L."/>
            <person name="Alikhan N.F."/>
            <person name="Baker D."/>
            <person name="Gharbi K."/>
            <person name="Hall N."/>
            <person name="Watson M."/>
            <person name="Adriaenssens E.M."/>
            <person name="Foster-Nyarko E."/>
            <person name="Jarju S."/>
            <person name="Secka A."/>
            <person name="Antonio M."/>
            <person name="Oren A."/>
            <person name="Chaudhuri R.R."/>
            <person name="La Ragione R."/>
            <person name="Hildebrand F."/>
            <person name="Pallen M.J."/>
        </authorList>
    </citation>
    <scope>NUCLEOTIDE SEQUENCE</scope>
    <source>
        <strain evidence="4">CHK195-12923</strain>
    </source>
</reference>
<sequence>MTEYSEDELNAIVLDSFSALTYKCKYECTQSFSYSSPSQKFDDEIIKSVGEDIYNKIREDFYSPSYRSGVLARLEKLGIRCVTYFSEDYPESFKNIPAPPFVLYCRGNVKLLRSRCFGVVGSRRTLANILKECSKISSQLAQKFTIVTGTASGADTAAAQGALEGGNLIFFAAQGLGHIYPAGSGKLYKMAAERGLVITEQRPEVAARAYLFPVRNRLIAALAEGVLVVSAGQKSGASITAEYAFEYGRDVFCFPYSLGVPSGKGCNNLIKKGAYLTESAADIFSQYGISLKAQEAVSLTEREKHVLSALEKRGEAHIQQIADDLGCNAYELLSDLSSLEVKGLICRLGGNRYCALT</sequence>
<evidence type="ECO:0000256" key="1">
    <source>
        <dbReference type="ARBA" id="ARBA00006525"/>
    </source>
</evidence>
<dbReference type="Pfam" id="PF17782">
    <property type="entry name" value="WHD_DprA"/>
    <property type="match status" value="1"/>
</dbReference>
<evidence type="ECO:0000313" key="4">
    <source>
        <dbReference type="EMBL" id="HIU61536.1"/>
    </source>
</evidence>
<dbReference type="InterPro" id="IPR057666">
    <property type="entry name" value="DrpA_SLOG"/>
</dbReference>
<dbReference type="Gene3D" id="3.40.50.450">
    <property type="match status" value="1"/>
</dbReference>
<dbReference type="SUPFAM" id="SSF46785">
    <property type="entry name" value="Winged helix' DNA-binding domain"/>
    <property type="match status" value="1"/>
</dbReference>
<dbReference type="Gene3D" id="1.10.10.10">
    <property type="entry name" value="Winged helix-like DNA-binding domain superfamily/Winged helix DNA-binding domain"/>
    <property type="match status" value="1"/>
</dbReference>
<dbReference type="GO" id="GO:0009294">
    <property type="term" value="P:DNA-mediated transformation"/>
    <property type="evidence" value="ECO:0007669"/>
    <property type="project" value="InterPro"/>
</dbReference>
<reference evidence="4" key="1">
    <citation type="submission" date="2020-10" db="EMBL/GenBank/DDBJ databases">
        <authorList>
            <person name="Gilroy R."/>
        </authorList>
    </citation>
    <scope>NUCLEOTIDE SEQUENCE</scope>
    <source>
        <strain evidence="4">CHK195-12923</strain>
    </source>
</reference>
<dbReference type="InterPro" id="IPR041614">
    <property type="entry name" value="DprA_WH"/>
</dbReference>
<dbReference type="EMBL" id="DVNE01000024">
    <property type="protein sequence ID" value="HIU61536.1"/>
    <property type="molecule type" value="Genomic_DNA"/>
</dbReference>
<dbReference type="InterPro" id="IPR036390">
    <property type="entry name" value="WH_DNA-bd_sf"/>
</dbReference>